<dbReference type="EC" id="2.7.11.1" evidence="1"/>
<dbReference type="InterPro" id="IPR000719">
    <property type="entry name" value="Prot_kinase_dom"/>
</dbReference>
<dbReference type="PANTHER" id="PTHR22967">
    <property type="entry name" value="SERINE/THREONINE PROTEIN KINASE"/>
    <property type="match status" value="1"/>
</dbReference>
<dbReference type="InterPro" id="IPR008271">
    <property type="entry name" value="Ser/Thr_kinase_AS"/>
</dbReference>
<evidence type="ECO:0000256" key="1">
    <source>
        <dbReference type="ARBA" id="ARBA00012513"/>
    </source>
</evidence>
<feature type="compositionally biased region" description="Basic and acidic residues" evidence="10">
    <location>
        <begin position="456"/>
        <end position="466"/>
    </location>
</feature>
<evidence type="ECO:0000256" key="6">
    <source>
        <dbReference type="ARBA" id="ARBA00022840"/>
    </source>
</evidence>
<dbReference type="SUPFAM" id="SSF56112">
    <property type="entry name" value="Protein kinase-like (PK-like)"/>
    <property type="match status" value="1"/>
</dbReference>
<keyword evidence="2" id="KW-0723">Serine/threonine-protein kinase</keyword>
<protein>
    <recommendedName>
        <fullName evidence="1">non-specific serine/threonine protein kinase</fullName>
        <ecNumber evidence="1">2.7.11.1</ecNumber>
    </recommendedName>
</protein>
<sequence>MKAFKKVFLSKDSGQKGPHLREGKLLKVSKYRVKVQAEIAQGAAGIVYRVKDASDSNSQYALKHIIISSDPEALHPVQTEIRMLELTTGNPHVIQLLATEVKDCGSTLEYFILTELCHETLVSTLERHPTGLGETDALPILQDIVAAVTKLHSLEPPVAHRDLKAENILLGRDGKWKVCDFGSATSRSRCYRTEEEINIEEENIRKHTTPAYRAPEMWDLYRHDLVNEKVDIWALGCLLYRMAFSKSAFDGVDSKLQALNGNILLPEVPRQHHSAALHGLILELLNTRPEKRPDIFAVSARVDELLSGAASSTVFAQSAPAAPGTPLTPAPGTPDVASSPVERLSSNDTAHETPSNLGRGLLGQSPSFKGSDVGGSPTSPMSIKETEVADFTREEGFPEREAGPAAVPSASPKQGHRRKNTGDESLDLLVEEMLSKPQATGNTWTAVFDDPAPVADRPEQEKRTEEPASNSTSPSMVADSASRPATATDHPGSTVAEETPSSTPEATPDFKEANPNMEGASTIPAASCAGCGTLREVEGKLLAVQQHLGRVLDQRDALQATVDALQAEVRTQAEQIQLLKDGADSRGGAAAAMDVIPNTNARGAAENAVRASVGHRVGFTEQIIQPQTVSSEWESFSPNKEELQTSEHVPLDTYFNQAVDPLDTPTSMQTDLFSAQSFKKSKSQKAFTSTPLFGGIGPAVGPRARQKTLHAGRPLLDSFSQADSSEDAISPRRLRSQQHPPQPKSRHRRTMTDPNGLSSFDPFDQTLA</sequence>
<evidence type="ECO:0000259" key="11">
    <source>
        <dbReference type="PROSITE" id="PS50011"/>
    </source>
</evidence>
<dbReference type="InterPro" id="IPR011009">
    <property type="entry name" value="Kinase-like_dom_sf"/>
</dbReference>
<proteinExistence type="predicted"/>
<dbReference type="GO" id="GO:0005524">
    <property type="term" value="F:ATP binding"/>
    <property type="evidence" value="ECO:0007669"/>
    <property type="project" value="UniProtKB-KW"/>
</dbReference>
<feature type="compositionally biased region" description="Polar residues" evidence="10">
    <location>
        <begin position="344"/>
        <end position="356"/>
    </location>
</feature>
<feature type="coiled-coil region" evidence="9">
    <location>
        <begin position="548"/>
        <end position="575"/>
    </location>
</feature>
<dbReference type="EMBL" id="LGRX02000661">
    <property type="protein sequence ID" value="KAK3287861.1"/>
    <property type="molecule type" value="Genomic_DNA"/>
</dbReference>
<comment type="catalytic activity">
    <reaction evidence="7">
        <text>L-threonyl-[protein] + ATP = O-phospho-L-threonyl-[protein] + ADP + H(+)</text>
        <dbReference type="Rhea" id="RHEA:46608"/>
        <dbReference type="Rhea" id="RHEA-COMP:11060"/>
        <dbReference type="Rhea" id="RHEA-COMP:11605"/>
        <dbReference type="ChEBI" id="CHEBI:15378"/>
        <dbReference type="ChEBI" id="CHEBI:30013"/>
        <dbReference type="ChEBI" id="CHEBI:30616"/>
        <dbReference type="ChEBI" id="CHEBI:61977"/>
        <dbReference type="ChEBI" id="CHEBI:456216"/>
        <dbReference type="EC" id="2.7.11.1"/>
    </reaction>
</comment>
<comment type="caution">
    <text evidence="12">The sequence shown here is derived from an EMBL/GenBank/DDBJ whole genome shotgun (WGS) entry which is preliminary data.</text>
</comment>
<feature type="domain" description="Protein kinase" evidence="11">
    <location>
        <begin position="33"/>
        <end position="306"/>
    </location>
</feature>
<dbReference type="GO" id="GO:0004674">
    <property type="term" value="F:protein serine/threonine kinase activity"/>
    <property type="evidence" value="ECO:0007669"/>
    <property type="project" value="UniProtKB-KW"/>
</dbReference>
<dbReference type="PROSITE" id="PS50011">
    <property type="entry name" value="PROTEIN_KINASE_DOM"/>
    <property type="match status" value="1"/>
</dbReference>
<dbReference type="GO" id="GO:0005737">
    <property type="term" value="C:cytoplasm"/>
    <property type="evidence" value="ECO:0007669"/>
    <property type="project" value="TreeGrafter"/>
</dbReference>
<evidence type="ECO:0000256" key="8">
    <source>
        <dbReference type="ARBA" id="ARBA00048679"/>
    </source>
</evidence>
<evidence type="ECO:0000313" key="13">
    <source>
        <dbReference type="Proteomes" id="UP001190700"/>
    </source>
</evidence>
<evidence type="ECO:0000256" key="3">
    <source>
        <dbReference type="ARBA" id="ARBA00022679"/>
    </source>
</evidence>
<evidence type="ECO:0000256" key="4">
    <source>
        <dbReference type="ARBA" id="ARBA00022741"/>
    </source>
</evidence>
<evidence type="ECO:0000256" key="9">
    <source>
        <dbReference type="SAM" id="Coils"/>
    </source>
</evidence>
<dbReference type="Proteomes" id="UP001190700">
    <property type="component" value="Unassembled WGS sequence"/>
</dbReference>
<name>A0AAE0H0Z5_9CHLO</name>
<keyword evidence="5" id="KW-0418">Kinase</keyword>
<feature type="region of interest" description="Disordered" evidence="10">
    <location>
        <begin position="317"/>
        <end position="421"/>
    </location>
</feature>
<dbReference type="PANTHER" id="PTHR22967:SF57">
    <property type="entry name" value="AUXILIN, ISOFORM A-RELATED"/>
    <property type="match status" value="1"/>
</dbReference>
<keyword evidence="6" id="KW-0067">ATP-binding</keyword>
<dbReference type="PROSITE" id="PS00108">
    <property type="entry name" value="PROTEIN_KINASE_ST"/>
    <property type="match status" value="1"/>
</dbReference>
<accession>A0AAE0H0Z5</accession>
<dbReference type="AlphaFoldDB" id="A0AAE0H0Z5"/>
<feature type="region of interest" description="Disordered" evidence="10">
    <location>
        <begin position="440"/>
        <end position="521"/>
    </location>
</feature>
<evidence type="ECO:0000313" key="12">
    <source>
        <dbReference type="EMBL" id="KAK3287861.1"/>
    </source>
</evidence>
<dbReference type="SMART" id="SM00220">
    <property type="entry name" value="S_TKc"/>
    <property type="match status" value="1"/>
</dbReference>
<dbReference type="Pfam" id="PF00069">
    <property type="entry name" value="Pkinase"/>
    <property type="match status" value="1"/>
</dbReference>
<evidence type="ECO:0000256" key="5">
    <source>
        <dbReference type="ARBA" id="ARBA00022777"/>
    </source>
</evidence>
<keyword evidence="3" id="KW-0808">Transferase</keyword>
<evidence type="ECO:0000256" key="7">
    <source>
        <dbReference type="ARBA" id="ARBA00047899"/>
    </source>
</evidence>
<keyword evidence="4" id="KW-0547">Nucleotide-binding</keyword>
<evidence type="ECO:0000256" key="10">
    <source>
        <dbReference type="SAM" id="MobiDB-lite"/>
    </source>
</evidence>
<reference evidence="12 13" key="1">
    <citation type="journal article" date="2015" name="Genome Biol. Evol.">
        <title>Comparative Genomics of a Bacterivorous Green Alga Reveals Evolutionary Causalities and Consequences of Phago-Mixotrophic Mode of Nutrition.</title>
        <authorList>
            <person name="Burns J.A."/>
            <person name="Paasch A."/>
            <person name="Narechania A."/>
            <person name="Kim E."/>
        </authorList>
    </citation>
    <scope>NUCLEOTIDE SEQUENCE [LARGE SCALE GENOMIC DNA]</scope>
    <source>
        <strain evidence="12 13">PLY_AMNH</strain>
    </source>
</reference>
<dbReference type="Gene3D" id="1.10.510.10">
    <property type="entry name" value="Transferase(Phosphotransferase) domain 1"/>
    <property type="match status" value="1"/>
</dbReference>
<feature type="compositionally biased region" description="Basic and acidic residues" evidence="10">
    <location>
        <begin position="384"/>
        <end position="402"/>
    </location>
</feature>
<comment type="catalytic activity">
    <reaction evidence="8">
        <text>L-seryl-[protein] + ATP = O-phospho-L-seryl-[protein] + ADP + H(+)</text>
        <dbReference type="Rhea" id="RHEA:17989"/>
        <dbReference type="Rhea" id="RHEA-COMP:9863"/>
        <dbReference type="Rhea" id="RHEA-COMP:11604"/>
        <dbReference type="ChEBI" id="CHEBI:15378"/>
        <dbReference type="ChEBI" id="CHEBI:29999"/>
        <dbReference type="ChEBI" id="CHEBI:30616"/>
        <dbReference type="ChEBI" id="CHEBI:83421"/>
        <dbReference type="ChEBI" id="CHEBI:456216"/>
        <dbReference type="EC" id="2.7.11.1"/>
    </reaction>
</comment>
<evidence type="ECO:0000256" key="2">
    <source>
        <dbReference type="ARBA" id="ARBA00022527"/>
    </source>
</evidence>
<gene>
    <name evidence="12" type="ORF">CYMTET_4640</name>
</gene>
<keyword evidence="9" id="KW-0175">Coiled coil</keyword>
<keyword evidence="13" id="KW-1185">Reference proteome</keyword>
<organism evidence="12 13">
    <name type="scientific">Cymbomonas tetramitiformis</name>
    <dbReference type="NCBI Taxonomy" id="36881"/>
    <lineage>
        <taxon>Eukaryota</taxon>
        <taxon>Viridiplantae</taxon>
        <taxon>Chlorophyta</taxon>
        <taxon>Pyramimonadophyceae</taxon>
        <taxon>Pyramimonadales</taxon>
        <taxon>Pyramimonadaceae</taxon>
        <taxon>Cymbomonas</taxon>
    </lineage>
</organism>
<feature type="region of interest" description="Disordered" evidence="10">
    <location>
        <begin position="684"/>
        <end position="768"/>
    </location>
</feature>